<comment type="caution">
    <text evidence="3">The sequence shown here is derived from an EMBL/GenBank/DDBJ whole genome shotgun (WGS) entry which is preliminary data.</text>
</comment>
<name>A0ABD6HIB2_HELPX</name>
<reference evidence="3 4" key="1">
    <citation type="journal article" date="2020" name="J. Clin. Microbiol.">
        <title>Helicobacter pylori infections in the Bronx, New York: Surveying Antibiotic Susceptibility and Strain Lineage by Whole-genome Sequencing.</title>
        <authorList>
            <person name="Saranathan R."/>
            <person name="Levi M.H."/>
            <person name="Wattam A.R."/>
            <person name="Malek A."/>
            <person name="Asare E."/>
            <person name="Behin D.S."/>
            <person name="Pan D.H."/>
            <person name="Jacobs W.R."/>
            <person name="Szymczak W.A."/>
        </authorList>
    </citation>
    <scope>NUCLEOTIDE SEQUENCE [LARGE SCALE GENOMIC DNA]</scope>
    <source>
        <strain evidence="3 4">MHP34</strain>
    </source>
</reference>
<evidence type="ECO:0000256" key="2">
    <source>
        <dbReference type="SAM" id="Phobius"/>
    </source>
</evidence>
<keyword evidence="2" id="KW-1133">Transmembrane helix</keyword>
<accession>A0ABD6HIB2</accession>
<evidence type="ECO:0000313" key="4">
    <source>
        <dbReference type="Proteomes" id="UP000470837"/>
    </source>
</evidence>
<dbReference type="EMBL" id="WADI01000005">
    <property type="protein sequence ID" value="MUU40795.1"/>
    <property type="molecule type" value="Genomic_DNA"/>
</dbReference>
<sequence length="78" mass="8968">MCLFSPSLPKTSTSNKSNKSLDSNCFKNSKSLSYLYAILFLYIVLSLIKNKRLFALHRCFSKAITDFNIICLKLHLIF</sequence>
<feature type="transmembrane region" description="Helical" evidence="2">
    <location>
        <begin position="31"/>
        <end position="48"/>
    </location>
</feature>
<dbReference type="Proteomes" id="UP000470837">
    <property type="component" value="Unassembled WGS sequence"/>
</dbReference>
<keyword evidence="2" id="KW-0472">Membrane</keyword>
<feature type="region of interest" description="Disordered" evidence="1">
    <location>
        <begin position="1"/>
        <end position="21"/>
    </location>
</feature>
<dbReference type="AlphaFoldDB" id="A0ABD6HIB2"/>
<gene>
    <name evidence="3" type="ORF">F7209_03355</name>
</gene>
<organism evidence="3 4">
    <name type="scientific">Helicobacter pylori</name>
    <name type="common">Campylobacter pylori</name>
    <dbReference type="NCBI Taxonomy" id="210"/>
    <lineage>
        <taxon>Bacteria</taxon>
        <taxon>Pseudomonadati</taxon>
        <taxon>Campylobacterota</taxon>
        <taxon>Epsilonproteobacteria</taxon>
        <taxon>Campylobacterales</taxon>
        <taxon>Helicobacteraceae</taxon>
        <taxon>Helicobacter</taxon>
    </lineage>
</organism>
<evidence type="ECO:0000313" key="3">
    <source>
        <dbReference type="EMBL" id="MUU40795.1"/>
    </source>
</evidence>
<protein>
    <submittedName>
        <fullName evidence="3">Uncharacterized protein</fullName>
    </submittedName>
</protein>
<evidence type="ECO:0000256" key="1">
    <source>
        <dbReference type="SAM" id="MobiDB-lite"/>
    </source>
</evidence>
<keyword evidence="2" id="KW-0812">Transmembrane</keyword>
<proteinExistence type="predicted"/>